<gene>
    <name evidence="3" type="ORF">LKD48_01015</name>
</gene>
<feature type="chain" id="PRO_5042126378" evidence="1">
    <location>
        <begin position="21"/>
        <end position="423"/>
    </location>
</feature>
<dbReference type="Proteomes" id="UP001198200">
    <property type="component" value="Unassembled WGS sequence"/>
</dbReference>
<dbReference type="InterPro" id="IPR038765">
    <property type="entry name" value="Papain-like_cys_pep_sf"/>
</dbReference>
<feature type="domain" description="Transglutaminase-like" evidence="2">
    <location>
        <begin position="222"/>
        <end position="274"/>
    </location>
</feature>
<evidence type="ECO:0000313" key="3">
    <source>
        <dbReference type="EMBL" id="MCC2220226.1"/>
    </source>
</evidence>
<dbReference type="Pfam" id="PF01841">
    <property type="entry name" value="Transglut_core"/>
    <property type="match status" value="1"/>
</dbReference>
<proteinExistence type="predicted"/>
<evidence type="ECO:0000259" key="2">
    <source>
        <dbReference type="SMART" id="SM00460"/>
    </source>
</evidence>
<dbReference type="AlphaFoldDB" id="A0AAE3JAN5"/>
<keyword evidence="1" id="KW-0732">Signal</keyword>
<organism evidence="3 4">
    <name type="scientific">Anthropogastromicrobium aceti</name>
    <dbReference type="NCBI Taxonomy" id="2981768"/>
    <lineage>
        <taxon>Bacteria</taxon>
        <taxon>Bacillati</taxon>
        <taxon>Bacillota</taxon>
        <taxon>Clostridia</taxon>
        <taxon>Lachnospirales</taxon>
        <taxon>Lachnospiraceae</taxon>
        <taxon>Anthropogastromicrobium</taxon>
    </lineage>
</organism>
<protein>
    <submittedName>
        <fullName evidence="3">Transglutaminase-like domain-containing protein</fullName>
    </submittedName>
</protein>
<feature type="signal peptide" evidence="1">
    <location>
        <begin position="1"/>
        <end position="20"/>
    </location>
</feature>
<reference evidence="3 4" key="1">
    <citation type="submission" date="2021-10" db="EMBL/GenBank/DDBJ databases">
        <title>Anaerobic single-cell dispensing facilitates the cultivation of human gut bacteria.</title>
        <authorList>
            <person name="Afrizal A."/>
        </authorList>
    </citation>
    <scope>NUCLEOTIDE SEQUENCE [LARGE SCALE GENOMIC DNA]</scope>
    <source>
        <strain evidence="3 4">CLA-AA-H224</strain>
    </source>
</reference>
<dbReference type="SMART" id="SM00460">
    <property type="entry name" value="TGc"/>
    <property type="match status" value="1"/>
</dbReference>
<dbReference type="RefSeq" id="WP_308730890.1">
    <property type="nucleotide sequence ID" value="NZ_JAJEQN010000002.1"/>
</dbReference>
<dbReference type="InterPro" id="IPR002931">
    <property type="entry name" value="Transglutaminase-like"/>
</dbReference>
<dbReference type="EMBL" id="JAJEQN010000002">
    <property type="protein sequence ID" value="MCC2220226.1"/>
    <property type="molecule type" value="Genomic_DNA"/>
</dbReference>
<dbReference type="SUPFAM" id="SSF54001">
    <property type="entry name" value="Cysteine proteinases"/>
    <property type="match status" value="1"/>
</dbReference>
<accession>A0AAE3JAN5</accession>
<comment type="caution">
    <text evidence="3">The sequence shown here is derived from an EMBL/GenBank/DDBJ whole genome shotgun (WGS) entry which is preliminary data.</text>
</comment>
<evidence type="ECO:0000256" key="1">
    <source>
        <dbReference type="SAM" id="SignalP"/>
    </source>
</evidence>
<dbReference type="PROSITE" id="PS51257">
    <property type="entry name" value="PROKAR_LIPOPROTEIN"/>
    <property type="match status" value="1"/>
</dbReference>
<keyword evidence="4" id="KW-1185">Reference proteome</keyword>
<evidence type="ECO:0000313" key="4">
    <source>
        <dbReference type="Proteomes" id="UP001198200"/>
    </source>
</evidence>
<dbReference type="Gene3D" id="3.10.620.30">
    <property type="match status" value="1"/>
</dbReference>
<sequence length="423" mass="46700">MKRLFHFLSLSFIFMLSSMAVCGCVPAQTPLYYFHAGLSTYHELLDDVLGKRSEVDLFSSAADSSAPVSSVTETISCAPLYADYSYYLPSLADDEAANFQALYTGIQGFQSTISLPVAVSSDNVSDLMHLLTNECPELMQLSSRWVEHSNLLGLVVSVSPEYTISKETFDAQTAAVNTLIQSWQTTLSGQSAYQAELTIYNYIIENCVYSTQTDNCQSAYGALIDGQAKCDGRAKALVWGLRSLGIKSSVITGNTHAWVIAHIGDYDYNVDPTYDDNENDGIQQPLCYAYFNIPESAISSDPYPADDFYQRRGYPSTVRWDFNFHVQAGLWIYADDPSSSDPASGTALDRARALFVAQAESIWEGGGEGLVMIRFENASDYADAAASYNDWIQSFINMHAAGCNIVNYDFSNQQLLAVRLSFY</sequence>
<name>A0AAE3JAN5_9FIRM</name>